<evidence type="ECO:0000313" key="4">
    <source>
        <dbReference type="EMBL" id="TWJ15026.1"/>
    </source>
</evidence>
<comment type="caution">
    <text evidence="4">The sequence shown here is derived from an EMBL/GenBank/DDBJ whole genome shotgun (WGS) entry which is preliminary data.</text>
</comment>
<dbReference type="PANTHER" id="PTHR28004">
    <property type="entry name" value="ZGC:162816-RELATED"/>
    <property type="match status" value="1"/>
</dbReference>
<dbReference type="Proteomes" id="UP000321617">
    <property type="component" value="Unassembled WGS sequence"/>
</dbReference>
<dbReference type="RefSeq" id="WP_147133025.1">
    <property type="nucleotide sequence ID" value="NZ_BAABIJ010000001.1"/>
</dbReference>
<dbReference type="Gene3D" id="3.20.20.10">
    <property type="entry name" value="Alanine racemase"/>
    <property type="match status" value="1"/>
</dbReference>
<dbReference type="InterPro" id="IPR051466">
    <property type="entry name" value="D-amino_acid_metab_enzyme"/>
</dbReference>
<evidence type="ECO:0000313" key="5">
    <source>
        <dbReference type="Proteomes" id="UP000321617"/>
    </source>
</evidence>
<dbReference type="AlphaFoldDB" id="A0A562VAW8"/>
<proteinExistence type="inferred from homology"/>
<dbReference type="SUPFAM" id="SSF51419">
    <property type="entry name" value="PLP-binding barrel"/>
    <property type="match status" value="1"/>
</dbReference>
<dbReference type="Pfam" id="PF01168">
    <property type="entry name" value="Ala_racemase_N"/>
    <property type="match status" value="1"/>
</dbReference>
<keyword evidence="5" id="KW-1185">Reference proteome</keyword>
<evidence type="ECO:0000256" key="2">
    <source>
        <dbReference type="ARBA" id="ARBA00023239"/>
    </source>
</evidence>
<keyword evidence="2" id="KW-0456">Lyase</keyword>
<dbReference type="PANTHER" id="PTHR28004:SF8">
    <property type="entry name" value="D-SERINE DEAMINASE"/>
    <property type="match status" value="1"/>
</dbReference>
<name>A0A562VAW8_9ACTN</name>
<gene>
    <name evidence="4" type="ORF">LX16_0723</name>
</gene>
<dbReference type="InterPro" id="IPR029066">
    <property type="entry name" value="PLP-binding_barrel"/>
</dbReference>
<organism evidence="4 5">
    <name type="scientific">Stackebrandtia albiflava</name>
    <dbReference type="NCBI Taxonomy" id="406432"/>
    <lineage>
        <taxon>Bacteria</taxon>
        <taxon>Bacillati</taxon>
        <taxon>Actinomycetota</taxon>
        <taxon>Actinomycetes</taxon>
        <taxon>Glycomycetales</taxon>
        <taxon>Glycomycetaceae</taxon>
        <taxon>Stackebrandtia</taxon>
    </lineage>
</organism>
<accession>A0A562VAW8</accession>
<protein>
    <submittedName>
        <fullName evidence="4">D-serine deaminase-like pyridoxal phosphate-dependent protein</fullName>
    </submittedName>
</protein>
<dbReference type="Gene3D" id="2.40.37.20">
    <property type="entry name" value="D-serine dehydratase-like domain"/>
    <property type="match status" value="1"/>
</dbReference>
<evidence type="ECO:0000256" key="1">
    <source>
        <dbReference type="ARBA" id="ARBA00005323"/>
    </source>
</evidence>
<dbReference type="InterPro" id="IPR042208">
    <property type="entry name" value="D-ser_dehydrat-like_sf"/>
</dbReference>
<comment type="similarity">
    <text evidence="1">Belongs to the DSD1 family.</text>
</comment>
<evidence type="ECO:0000259" key="3">
    <source>
        <dbReference type="SMART" id="SM01119"/>
    </source>
</evidence>
<feature type="domain" description="D-serine dehydratase-like" evidence="3">
    <location>
        <begin position="303"/>
        <end position="389"/>
    </location>
</feature>
<sequence length="402" mass="42572">MLADAVDRIYDERSGWWHKAVPDSGSASTIREWLAGRPTLDSLATPVMTLDESALAHNVAAMADWCRDAGLGHMPHGKTTMAPQLWLRQLSAGAEGITLANAPQLRVARAFGVPRVLLANELVHPVHLAWLADWLTEGGDVTCLVDSHEGVARADEAMRERGVRLPVCVELGAPGARGGVRDVETALELAEAVRRAPGLRLAGVGGYEGSLAHDDAPESIAAVDRFLGDLARLHRAIDWPDVPVVTAGGSEYFDQVAAALAPLAEEGAHVVLRAGSYITHDDGLYAGMTPAARSRSGPDLRAALRVYGTVVSMPEPGLALLDVGRRDVSFDAGMPIALDHPDAAVVDLNDQHAHLRGDVAALSVGDVVRLGISHPCTAFDKWSLIPVVDAGGAVVDVVRTYF</sequence>
<dbReference type="GO" id="GO:0016829">
    <property type="term" value="F:lyase activity"/>
    <property type="evidence" value="ECO:0007669"/>
    <property type="project" value="UniProtKB-KW"/>
</dbReference>
<dbReference type="EMBL" id="VLLL01000005">
    <property type="protein sequence ID" value="TWJ15026.1"/>
    <property type="molecule type" value="Genomic_DNA"/>
</dbReference>
<dbReference type="Pfam" id="PF14031">
    <property type="entry name" value="D-ser_dehydrat"/>
    <property type="match status" value="1"/>
</dbReference>
<dbReference type="InterPro" id="IPR001608">
    <property type="entry name" value="Ala_racemase_N"/>
</dbReference>
<dbReference type="OrthoDB" id="9811417at2"/>
<dbReference type="InterPro" id="IPR026956">
    <property type="entry name" value="D-ser_dehydrat-like_dom"/>
</dbReference>
<dbReference type="SMART" id="SM01119">
    <property type="entry name" value="D-ser_dehydrat"/>
    <property type="match status" value="1"/>
</dbReference>
<reference evidence="4 5" key="1">
    <citation type="journal article" date="2013" name="Stand. Genomic Sci.">
        <title>Genomic Encyclopedia of Type Strains, Phase I: The one thousand microbial genomes (KMG-I) project.</title>
        <authorList>
            <person name="Kyrpides N.C."/>
            <person name="Woyke T."/>
            <person name="Eisen J.A."/>
            <person name="Garrity G."/>
            <person name="Lilburn T.G."/>
            <person name="Beck B.J."/>
            <person name="Whitman W.B."/>
            <person name="Hugenholtz P."/>
            <person name="Klenk H.P."/>
        </authorList>
    </citation>
    <scope>NUCLEOTIDE SEQUENCE [LARGE SCALE GENOMIC DNA]</scope>
    <source>
        <strain evidence="4 5">DSM 45044</strain>
    </source>
</reference>